<feature type="transmembrane region" description="Helical" evidence="5">
    <location>
        <begin position="121"/>
        <end position="141"/>
    </location>
</feature>
<proteinExistence type="predicted"/>
<evidence type="ECO:0000313" key="8">
    <source>
        <dbReference type="Proteomes" id="UP000183988"/>
    </source>
</evidence>
<reference evidence="7 8" key="1">
    <citation type="submission" date="2016-11" db="EMBL/GenBank/DDBJ databases">
        <authorList>
            <person name="Jaros S."/>
            <person name="Januszkiewicz K."/>
            <person name="Wedrychowicz H."/>
        </authorList>
    </citation>
    <scope>NUCLEOTIDE SEQUENCE [LARGE SCALE GENOMIC DNA]</scope>
    <source>
        <strain evidence="7 8">IBRC-M 10683</strain>
    </source>
</reference>
<protein>
    <submittedName>
        <fullName evidence="7">Uncharacterized membrane protein YckC, RDD family</fullName>
    </submittedName>
</protein>
<feature type="transmembrane region" description="Helical" evidence="5">
    <location>
        <begin position="63"/>
        <end position="84"/>
    </location>
</feature>
<dbReference type="PANTHER" id="PTHR38480:SF1">
    <property type="entry name" value="SLR0254 PROTEIN"/>
    <property type="match status" value="1"/>
</dbReference>
<keyword evidence="2 5" id="KW-0812">Transmembrane</keyword>
<evidence type="ECO:0000256" key="3">
    <source>
        <dbReference type="ARBA" id="ARBA00022989"/>
    </source>
</evidence>
<dbReference type="RefSeq" id="WP_234982602.1">
    <property type="nucleotide sequence ID" value="NZ_FQVW01000012.1"/>
</dbReference>
<feature type="transmembrane region" description="Helical" evidence="5">
    <location>
        <begin position="28"/>
        <end position="51"/>
    </location>
</feature>
<organism evidence="7 8">
    <name type="scientific">Ornithinibacillus halophilus</name>
    <dbReference type="NCBI Taxonomy" id="930117"/>
    <lineage>
        <taxon>Bacteria</taxon>
        <taxon>Bacillati</taxon>
        <taxon>Bacillota</taxon>
        <taxon>Bacilli</taxon>
        <taxon>Bacillales</taxon>
        <taxon>Bacillaceae</taxon>
        <taxon>Ornithinibacillus</taxon>
    </lineage>
</organism>
<evidence type="ECO:0000259" key="6">
    <source>
        <dbReference type="Pfam" id="PF06271"/>
    </source>
</evidence>
<keyword evidence="3 5" id="KW-1133">Transmembrane helix</keyword>
<dbReference type="Pfam" id="PF06271">
    <property type="entry name" value="RDD"/>
    <property type="match status" value="1"/>
</dbReference>
<evidence type="ECO:0000256" key="1">
    <source>
        <dbReference type="ARBA" id="ARBA00004141"/>
    </source>
</evidence>
<dbReference type="PANTHER" id="PTHR38480">
    <property type="entry name" value="SLR0254 PROTEIN"/>
    <property type="match status" value="1"/>
</dbReference>
<dbReference type="Proteomes" id="UP000183988">
    <property type="component" value="Unassembled WGS sequence"/>
</dbReference>
<evidence type="ECO:0000256" key="4">
    <source>
        <dbReference type="ARBA" id="ARBA00023136"/>
    </source>
</evidence>
<evidence type="ECO:0000256" key="2">
    <source>
        <dbReference type="ARBA" id="ARBA00022692"/>
    </source>
</evidence>
<gene>
    <name evidence="7" type="ORF">SAMN05216225_10121</name>
</gene>
<accession>A0A1M5G8G2</accession>
<evidence type="ECO:0000313" key="7">
    <source>
        <dbReference type="EMBL" id="SHG00019.1"/>
    </source>
</evidence>
<dbReference type="EMBL" id="FQVW01000012">
    <property type="protein sequence ID" value="SHG00019.1"/>
    <property type="molecule type" value="Genomic_DNA"/>
</dbReference>
<comment type="subcellular location">
    <subcellularLocation>
        <location evidence="1">Membrane</location>
        <topology evidence="1">Multi-pass membrane protein</topology>
    </subcellularLocation>
</comment>
<keyword evidence="8" id="KW-1185">Reference proteome</keyword>
<feature type="domain" description="RDD" evidence="6">
    <location>
        <begin position="21"/>
        <end position="154"/>
    </location>
</feature>
<dbReference type="GO" id="GO:0016020">
    <property type="term" value="C:membrane"/>
    <property type="evidence" value="ECO:0007669"/>
    <property type="project" value="UniProtKB-SubCell"/>
</dbReference>
<sequence length="264" mass="30552">MTIEERINIKTPEYVSLKFRLAGLGSRAAAMIIDQIIITVANVIVFLLFLYSASSSMFWFTDSIWPIAVAIIIIFIINWGYFFIAEYFYNGKTIGKHLIGIRVIQENGHNITLLSCFIRNLLRIVDMLPTSYFLGIVMVFFHAKHKRLGDLAAGTIVVHERSKKKRKASSIEKYIERRGLSKSTISIDDWTIQSLGKKEWDLLQGYSEKLLELDISQRRDLTRKLAAILFPKVGMKLDNQTVKELEDALLVLYLYMKEEWEYEL</sequence>
<dbReference type="STRING" id="930117.SAMN05216225_10121"/>
<keyword evidence="4 5" id="KW-0472">Membrane</keyword>
<dbReference type="InterPro" id="IPR010432">
    <property type="entry name" value="RDD"/>
</dbReference>
<dbReference type="AlphaFoldDB" id="A0A1M5G8G2"/>
<name>A0A1M5G8G2_9BACI</name>
<evidence type="ECO:0000256" key="5">
    <source>
        <dbReference type="SAM" id="Phobius"/>
    </source>
</evidence>